<accession>A0A1I5PNI8</accession>
<keyword evidence="1" id="KW-0812">Transmembrane</keyword>
<name>A0A1I5PNI8_9GAMM</name>
<keyword evidence="1" id="KW-0472">Membrane</keyword>
<dbReference type="EMBL" id="FOWR01000013">
    <property type="protein sequence ID" value="SFP35633.1"/>
    <property type="molecule type" value="Genomic_DNA"/>
</dbReference>
<evidence type="ECO:0000256" key="1">
    <source>
        <dbReference type="SAM" id="Phobius"/>
    </source>
</evidence>
<dbReference type="GeneID" id="35870132"/>
<dbReference type="Proteomes" id="UP000182692">
    <property type="component" value="Unassembled WGS sequence"/>
</dbReference>
<feature type="transmembrane region" description="Helical" evidence="1">
    <location>
        <begin position="106"/>
        <end position="122"/>
    </location>
</feature>
<gene>
    <name evidence="2" type="ORF">SAMN03084138_01985</name>
</gene>
<evidence type="ECO:0000313" key="3">
    <source>
        <dbReference type="Proteomes" id="UP000182692"/>
    </source>
</evidence>
<dbReference type="RefSeq" id="WP_017008336.1">
    <property type="nucleotide sequence ID" value="NZ_FOWR01000013.1"/>
</dbReference>
<protein>
    <submittedName>
        <fullName evidence="2">Uncharacterized protein</fullName>
    </submittedName>
</protein>
<keyword evidence="1" id="KW-1133">Transmembrane helix</keyword>
<organism evidence="2 3">
    <name type="scientific">Enterovibrio norvegicus DSM 15893</name>
    <dbReference type="NCBI Taxonomy" id="1121869"/>
    <lineage>
        <taxon>Bacteria</taxon>
        <taxon>Pseudomonadati</taxon>
        <taxon>Pseudomonadota</taxon>
        <taxon>Gammaproteobacteria</taxon>
        <taxon>Vibrionales</taxon>
        <taxon>Vibrionaceae</taxon>
        <taxon>Enterovibrio</taxon>
    </lineage>
</organism>
<proteinExistence type="predicted"/>
<dbReference type="OrthoDB" id="5005871at2"/>
<reference evidence="2 3" key="1">
    <citation type="submission" date="2016-10" db="EMBL/GenBank/DDBJ databases">
        <authorList>
            <person name="de Groot N.N."/>
        </authorList>
    </citation>
    <scope>NUCLEOTIDE SEQUENCE [LARGE SCALE GENOMIC DNA]</scope>
    <source>
        <strain evidence="2 3">DSM 15893</strain>
    </source>
</reference>
<feature type="transmembrane region" description="Helical" evidence="1">
    <location>
        <begin position="53"/>
        <end position="73"/>
    </location>
</feature>
<evidence type="ECO:0000313" key="2">
    <source>
        <dbReference type="EMBL" id="SFP35633.1"/>
    </source>
</evidence>
<sequence>MDALLYVAAILLVIISFAHSYLGERYILIRLFKRNNLPKLFGSDAFTKKTLRFAWHITSIAWCGFAALLVVIAQPQLSAKTLATVIATTFFLHGLLSLVASQGKHLSWVVFFAIFACTLIGINA</sequence>
<dbReference type="AlphaFoldDB" id="A0A1I5PNI8"/>
<feature type="transmembrane region" description="Helical" evidence="1">
    <location>
        <begin position="82"/>
        <end position="100"/>
    </location>
</feature>